<dbReference type="InterPro" id="IPR045165">
    <property type="entry name" value="Nitrobindin"/>
</dbReference>
<reference evidence="3 4" key="1">
    <citation type="submission" date="2024-05" db="EMBL/GenBank/DDBJ databases">
        <title>Genetic variation in Jamaican populations of the coffee berry borer (Hypothenemus hampei).</title>
        <authorList>
            <person name="Errbii M."/>
            <person name="Myrie A."/>
        </authorList>
    </citation>
    <scope>NUCLEOTIDE SEQUENCE [LARGE SCALE GENOMIC DNA]</scope>
    <source>
        <strain evidence="3">JA-Hopewell-2020-01-JO</strain>
        <tissue evidence="3">Whole body</tissue>
    </source>
</reference>
<dbReference type="AlphaFoldDB" id="A0ABD1F4N4"/>
<dbReference type="PANTHER" id="PTHR15854">
    <property type="entry name" value="THAP4 PROTEIN"/>
    <property type="match status" value="1"/>
</dbReference>
<evidence type="ECO:0000259" key="2">
    <source>
        <dbReference type="Pfam" id="PF08768"/>
    </source>
</evidence>
<dbReference type="Pfam" id="PF08768">
    <property type="entry name" value="THAP4_heme-bd"/>
    <property type="match status" value="1"/>
</dbReference>
<name>A0ABD1F4N4_HYPHA</name>
<organism evidence="3 4">
    <name type="scientific">Hypothenemus hampei</name>
    <name type="common">Coffee berry borer</name>
    <dbReference type="NCBI Taxonomy" id="57062"/>
    <lineage>
        <taxon>Eukaryota</taxon>
        <taxon>Metazoa</taxon>
        <taxon>Ecdysozoa</taxon>
        <taxon>Arthropoda</taxon>
        <taxon>Hexapoda</taxon>
        <taxon>Insecta</taxon>
        <taxon>Pterygota</taxon>
        <taxon>Neoptera</taxon>
        <taxon>Endopterygota</taxon>
        <taxon>Coleoptera</taxon>
        <taxon>Polyphaga</taxon>
        <taxon>Cucujiformia</taxon>
        <taxon>Curculionidae</taxon>
        <taxon>Scolytinae</taxon>
        <taxon>Hypothenemus</taxon>
    </lineage>
</organism>
<comment type="catalytic activity">
    <reaction evidence="1">
        <text>peroxynitrite = nitrate</text>
        <dbReference type="Rhea" id="RHEA:63116"/>
        <dbReference type="ChEBI" id="CHEBI:17632"/>
        <dbReference type="ChEBI" id="CHEBI:25941"/>
    </reaction>
    <physiologicalReaction direction="left-to-right" evidence="1">
        <dbReference type="Rhea" id="RHEA:63117"/>
    </physiologicalReaction>
</comment>
<dbReference type="SUPFAM" id="SSF50814">
    <property type="entry name" value="Lipocalins"/>
    <property type="match status" value="1"/>
</dbReference>
<evidence type="ECO:0000313" key="3">
    <source>
        <dbReference type="EMBL" id="KAL1512546.1"/>
    </source>
</evidence>
<evidence type="ECO:0000313" key="4">
    <source>
        <dbReference type="Proteomes" id="UP001566132"/>
    </source>
</evidence>
<dbReference type="PANTHER" id="PTHR15854:SF4">
    <property type="entry name" value="PEROXYNITRITE ISOMERASE THAP4"/>
    <property type="match status" value="1"/>
</dbReference>
<gene>
    <name evidence="3" type="ORF">ABEB36_002127</name>
</gene>
<accession>A0ABD1F4N4</accession>
<keyword evidence="4" id="KW-1185">Reference proteome</keyword>
<dbReference type="Gene3D" id="2.40.128.20">
    <property type="match status" value="1"/>
</dbReference>
<feature type="domain" description="THAP4-like heme-binding" evidence="2">
    <location>
        <begin position="10"/>
        <end position="161"/>
    </location>
</feature>
<dbReference type="Proteomes" id="UP001566132">
    <property type="component" value="Unassembled WGS sequence"/>
</dbReference>
<proteinExistence type="predicted"/>
<dbReference type="InterPro" id="IPR014878">
    <property type="entry name" value="THAP4-like_heme-bd"/>
</dbReference>
<evidence type="ECO:0000256" key="1">
    <source>
        <dbReference type="ARBA" id="ARBA00036993"/>
    </source>
</evidence>
<dbReference type="CDD" id="cd07828">
    <property type="entry name" value="lipocalin_heme-bd-THAP4-like"/>
    <property type="match status" value="1"/>
</dbReference>
<sequence length="170" mass="19451">MAEKNLQTVLKNLHWIIGKWSSISAEVRYPTMQEVVKYEEELEFKYMGQPLLMYSSITRNPKTSTVMHLENGFLRVGDDQSTLAFLTAMNFGLATLEEGYVKGNSIVLSSACIGIMKFAKQAVLSINRCYRLNEKGELEYTLLMETPQTPLTKHAEAIYRRECPQEKKNT</sequence>
<comment type="caution">
    <text evidence="3">The sequence shown here is derived from an EMBL/GenBank/DDBJ whole genome shotgun (WGS) entry which is preliminary data.</text>
</comment>
<dbReference type="InterPro" id="IPR012674">
    <property type="entry name" value="Calycin"/>
</dbReference>
<dbReference type="EMBL" id="JBDJPC010000002">
    <property type="protein sequence ID" value="KAL1512546.1"/>
    <property type="molecule type" value="Genomic_DNA"/>
</dbReference>
<protein>
    <recommendedName>
        <fullName evidence="2">THAP4-like heme-binding domain-containing protein</fullName>
    </recommendedName>
</protein>